<gene>
    <name evidence="3" type="ORF">SK128_015416</name>
</gene>
<dbReference type="AlphaFoldDB" id="A0AAN8WVJ0"/>
<sequence length="267" mass="29469">MKNISYQAILLGVLLLAVEGSRLDSVLSRWRRQVHCQPDDEACQRCSSSCSSVGTSHLPECCEAYNTCCDEYFQACKQCSSVASKDRYFPEYCCASFTDCCDLITTFTTQVKSPNPVRPSKPKSDLKIPDVAAPKPSTFPGSKSVFSARAQDSLTLRQNEFAESGFIQDPNFAAQDSIFASQNPLHEVQTAGNRQRRPSTFAAQSQGSAKPQDSDVPQRQVARTQARAQVRPQTSSKLQSTRRPQIQDEVDLSSRRGRVTSRGRVAA</sequence>
<accession>A0AAN8WVJ0</accession>
<evidence type="ECO:0000256" key="2">
    <source>
        <dbReference type="SAM" id="SignalP"/>
    </source>
</evidence>
<evidence type="ECO:0000256" key="1">
    <source>
        <dbReference type="SAM" id="MobiDB-lite"/>
    </source>
</evidence>
<evidence type="ECO:0008006" key="5">
    <source>
        <dbReference type="Google" id="ProtNLM"/>
    </source>
</evidence>
<proteinExistence type="predicted"/>
<feature type="region of interest" description="Disordered" evidence="1">
    <location>
        <begin position="112"/>
        <end position="143"/>
    </location>
</feature>
<dbReference type="EMBL" id="JAXCGZ010018908">
    <property type="protein sequence ID" value="KAK7067174.1"/>
    <property type="molecule type" value="Genomic_DNA"/>
</dbReference>
<comment type="caution">
    <text evidence="3">The sequence shown here is derived from an EMBL/GenBank/DDBJ whole genome shotgun (WGS) entry which is preliminary data.</text>
</comment>
<feature type="compositionally biased region" description="Low complexity" evidence="1">
    <location>
        <begin position="217"/>
        <end position="234"/>
    </location>
</feature>
<feature type="compositionally biased region" description="Polar residues" evidence="1">
    <location>
        <begin position="235"/>
        <end position="244"/>
    </location>
</feature>
<evidence type="ECO:0000313" key="4">
    <source>
        <dbReference type="Proteomes" id="UP001381693"/>
    </source>
</evidence>
<keyword evidence="2" id="KW-0732">Signal</keyword>
<keyword evidence="4" id="KW-1185">Reference proteome</keyword>
<feature type="chain" id="PRO_5042969777" description="SMB domain-containing protein" evidence="2">
    <location>
        <begin position="21"/>
        <end position="267"/>
    </location>
</feature>
<feature type="region of interest" description="Disordered" evidence="1">
    <location>
        <begin position="187"/>
        <end position="267"/>
    </location>
</feature>
<reference evidence="3 4" key="1">
    <citation type="submission" date="2023-11" db="EMBL/GenBank/DDBJ databases">
        <title>Halocaridina rubra genome assembly.</title>
        <authorList>
            <person name="Smith C."/>
        </authorList>
    </citation>
    <scope>NUCLEOTIDE SEQUENCE [LARGE SCALE GENOMIC DNA]</scope>
    <source>
        <strain evidence="3">EP-1</strain>
        <tissue evidence="3">Whole</tissue>
    </source>
</reference>
<protein>
    <recommendedName>
        <fullName evidence="5">SMB domain-containing protein</fullName>
    </recommendedName>
</protein>
<feature type="compositionally biased region" description="Polar residues" evidence="1">
    <location>
        <begin position="201"/>
        <end position="211"/>
    </location>
</feature>
<evidence type="ECO:0000313" key="3">
    <source>
        <dbReference type="EMBL" id="KAK7067174.1"/>
    </source>
</evidence>
<dbReference type="Proteomes" id="UP001381693">
    <property type="component" value="Unassembled WGS sequence"/>
</dbReference>
<organism evidence="3 4">
    <name type="scientific">Halocaridina rubra</name>
    <name type="common">Hawaiian red shrimp</name>
    <dbReference type="NCBI Taxonomy" id="373956"/>
    <lineage>
        <taxon>Eukaryota</taxon>
        <taxon>Metazoa</taxon>
        <taxon>Ecdysozoa</taxon>
        <taxon>Arthropoda</taxon>
        <taxon>Crustacea</taxon>
        <taxon>Multicrustacea</taxon>
        <taxon>Malacostraca</taxon>
        <taxon>Eumalacostraca</taxon>
        <taxon>Eucarida</taxon>
        <taxon>Decapoda</taxon>
        <taxon>Pleocyemata</taxon>
        <taxon>Caridea</taxon>
        <taxon>Atyoidea</taxon>
        <taxon>Atyidae</taxon>
        <taxon>Halocaridina</taxon>
    </lineage>
</organism>
<name>A0AAN8WVJ0_HALRR</name>
<feature type="signal peptide" evidence="2">
    <location>
        <begin position="1"/>
        <end position="20"/>
    </location>
</feature>